<dbReference type="SUPFAM" id="SSF53092">
    <property type="entry name" value="Creatinase/prolidase N-terminal domain"/>
    <property type="match status" value="1"/>
</dbReference>
<dbReference type="CDD" id="cd01066">
    <property type="entry name" value="APP_MetAP"/>
    <property type="match status" value="1"/>
</dbReference>
<dbReference type="Pfam" id="PF01321">
    <property type="entry name" value="Creatinase_N"/>
    <property type="match status" value="1"/>
</dbReference>
<dbReference type="AlphaFoldDB" id="A0A136Q5G1"/>
<dbReference type="InterPro" id="IPR000587">
    <property type="entry name" value="Creatinase_N"/>
</dbReference>
<feature type="domain" description="Creatinase N-terminal" evidence="3">
    <location>
        <begin position="37"/>
        <end position="184"/>
    </location>
</feature>
<evidence type="ECO:0000313" key="4">
    <source>
        <dbReference type="EMBL" id="KXK65889.1"/>
    </source>
</evidence>
<keyword evidence="5" id="KW-1185">Reference proteome</keyword>
<feature type="region of interest" description="Disordered" evidence="1">
    <location>
        <begin position="1"/>
        <end position="27"/>
    </location>
</feature>
<proteinExistence type="predicted"/>
<dbReference type="STRING" id="626937.HMPREF3293_01181"/>
<dbReference type="SUPFAM" id="SSF55920">
    <property type="entry name" value="Creatinase/aminopeptidase"/>
    <property type="match status" value="1"/>
</dbReference>
<dbReference type="OrthoDB" id="9806388at2"/>
<organism evidence="4 5">
    <name type="scientific">Christensenella minuta</name>
    <dbReference type="NCBI Taxonomy" id="626937"/>
    <lineage>
        <taxon>Bacteria</taxon>
        <taxon>Bacillati</taxon>
        <taxon>Bacillota</taxon>
        <taxon>Clostridia</taxon>
        <taxon>Christensenellales</taxon>
        <taxon>Christensenellaceae</taxon>
        <taxon>Christensenella</taxon>
    </lineage>
</organism>
<dbReference type="Gene3D" id="3.90.230.10">
    <property type="entry name" value="Creatinase/methionine aminopeptidase superfamily"/>
    <property type="match status" value="1"/>
</dbReference>
<dbReference type="InterPro" id="IPR029149">
    <property type="entry name" value="Creatin/AminoP/Spt16_N"/>
</dbReference>
<sequence>MRAWKRSGGYGHKIAKKSNGKGENDMSYYNEQETKNRIARVKGILKDKDLDAALIYYDELNIANGWYLTGWCPQFEKGAVLLPVEGEALLLGGPESEPFAKMSSAIKETRNFSAFMVPDEEYPNATIMDFTGLAAELKAKNCVLRKVGIVGTSAIPYQVYTQFKEGFKGAELVDITGEYEALRAYKSAWEAENVRQSFEMCYEAFKAMKAAVKPGAFEHEVAAEGEYICRKHGANSFAYTTIVGSGERSDAVVPTAINKEMKAGEWVMIGIAPRTNGYAGTMGETLPVSGEYTPEQRDAVNTLRKALRITKEILKPGMSGRELDVPARKLFEEKGLIEYLVCPFVHTIGLMEAEGPFYGPNSDDKLEEGMTVCIDVSFFGHPTLHGARVETGYLITKDGCEPLCPEMDAIFMEDL</sequence>
<dbReference type="PANTHER" id="PTHR46112">
    <property type="entry name" value="AMINOPEPTIDASE"/>
    <property type="match status" value="1"/>
</dbReference>
<dbReference type="InterPro" id="IPR000994">
    <property type="entry name" value="Pept_M24"/>
</dbReference>
<dbReference type="EMBL" id="LSZW01000054">
    <property type="protein sequence ID" value="KXK65889.1"/>
    <property type="molecule type" value="Genomic_DNA"/>
</dbReference>
<evidence type="ECO:0000256" key="1">
    <source>
        <dbReference type="SAM" id="MobiDB-lite"/>
    </source>
</evidence>
<dbReference type="Proteomes" id="UP000070366">
    <property type="component" value="Unassembled WGS sequence"/>
</dbReference>
<dbReference type="InterPro" id="IPR050659">
    <property type="entry name" value="Peptidase_M24B"/>
</dbReference>
<name>A0A136Q5G1_9FIRM</name>
<dbReference type="Pfam" id="PF00557">
    <property type="entry name" value="Peptidase_M24"/>
    <property type="match status" value="1"/>
</dbReference>
<reference evidence="4 5" key="1">
    <citation type="submission" date="2016-02" db="EMBL/GenBank/DDBJ databases">
        <authorList>
            <person name="Wen L."/>
            <person name="He K."/>
            <person name="Yang H."/>
        </authorList>
    </citation>
    <scope>NUCLEOTIDE SEQUENCE [LARGE SCALE GENOMIC DNA]</scope>
    <source>
        <strain evidence="4 5">DSM 22607</strain>
    </source>
</reference>
<accession>A0A136Q5G1</accession>
<evidence type="ECO:0000313" key="5">
    <source>
        <dbReference type="Proteomes" id="UP000070366"/>
    </source>
</evidence>
<gene>
    <name evidence="4" type="ORF">HMPREF3293_01181</name>
</gene>
<protein>
    <submittedName>
        <fullName evidence="4">Creatinase</fullName>
    </submittedName>
</protein>
<dbReference type="KEGG" id="cmiu:B1H56_06145"/>
<dbReference type="PANTHER" id="PTHR46112:SF2">
    <property type="entry name" value="XAA-PRO AMINOPEPTIDASE P-RELATED"/>
    <property type="match status" value="1"/>
</dbReference>
<feature type="domain" description="Peptidase M24" evidence="2">
    <location>
        <begin position="192"/>
        <end position="397"/>
    </location>
</feature>
<dbReference type="Gene3D" id="3.40.350.10">
    <property type="entry name" value="Creatinase/prolidase N-terminal domain"/>
    <property type="match status" value="1"/>
</dbReference>
<evidence type="ECO:0000259" key="3">
    <source>
        <dbReference type="Pfam" id="PF01321"/>
    </source>
</evidence>
<evidence type="ECO:0000259" key="2">
    <source>
        <dbReference type="Pfam" id="PF00557"/>
    </source>
</evidence>
<comment type="caution">
    <text evidence="4">The sequence shown here is derived from an EMBL/GenBank/DDBJ whole genome shotgun (WGS) entry which is preliminary data.</text>
</comment>
<dbReference type="InterPro" id="IPR036005">
    <property type="entry name" value="Creatinase/aminopeptidase-like"/>
</dbReference>